<keyword evidence="8" id="KW-0808">Transferase</keyword>
<dbReference type="RefSeq" id="XP_021842724.1">
    <property type="nucleotide sequence ID" value="XM_021987032.2"/>
</dbReference>
<dbReference type="AlphaFoldDB" id="A0A9R0JPZ8"/>
<dbReference type="Gene3D" id="3.90.1150.10">
    <property type="entry name" value="Aspartate Aminotransferase, domain 1"/>
    <property type="match status" value="1"/>
</dbReference>
<dbReference type="GO" id="GO:0004838">
    <property type="term" value="F:L-tyrosine-2-oxoglutarate transaminase activity"/>
    <property type="evidence" value="ECO:0000318"/>
    <property type="project" value="GO_Central"/>
</dbReference>
<evidence type="ECO:0000256" key="2">
    <source>
        <dbReference type="ARBA" id="ARBA00007441"/>
    </source>
</evidence>
<dbReference type="InterPro" id="IPR015422">
    <property type="entry name" value="PyrdxlP-dep_Trfase_small"/>
</dbReference>
<evidence type="ECO:0000256" key="5">
    <source>
        <dbReference type="PIRSR" id="PIRSR000517-1"/>
    </source>
</evidence>
<proteinExistence type="inferred from homology"/>
<reference evidence="7" key="1">
    <citation type="journal article" date="2021" name="Nat. Commun.">
        <title>Genomic analyses provide insights into spinach domestication and the genetic basis of agronomic traits.</title>
        <authorList>
            <person name="Cai X."/>
            <person name="Sun X."/>
            <person name="Xu C."/>
            <person name="Sun H."/>
            <person name="Wang X."/>
            <person name="Ge C."/>
            <person name="Zhang Z."/>
            <person name="Wang Q."/>
            <person name="Fei Z."/>
            <person name="Jiao C."/>
            <person name="Wang Q."/>
        </authorList>
    </citation>
    <scope>NUCLEOTIDE SEQUENCE [LARGE SCALE GENOMIC DNA]</scope>
    <source>
        <strain evidence="7">cv. Varoflay</strain>
    </source>
</reference>
<dbReference type="GO" id="GO:0006572">
    <property type="term" value="P:L-tyrosine catabolic process"/>
    <property type="evidence" value="ECO:0000318"/>
    <property type="project" value="GO_Central"/>
</dbReference>
<dbReference type="InterPro" id="IPR015421">
    <property type="entry name" value="PyrdxlP-dep_Trfase_major"/>
</dbReference>
<dbReference type="GeneID" id="110782785"/>
<dbReference type="Proteomes" id="UP000813463">
    <property type="component" value="Chromosome 4"/>
</dbReference>
<evidence type="ECO:0000256" key="1">
    <source>
        <dbReference type="ARBA" id="ARBA00001933"/>
    </source>
</evidence>
<dbReference type="KEGG" id="soe:110782785"/>
<dbReference type="PROSITE" id="PS00105">
    <property type="entry name" value="AA_TRANSFER_CLASS_1"/>
    <property type="match status" value="1"/>
</dbReference>
<dbReference type="InterPro" id="IPR015424">
    <property type="entry name" value="PyrdxlP-dep_Trfase"/>
</dbReference>
<dbReference type="SUPFAM" id="SSF53383">
    <property type="entry name" value="PLP-dependent transferases"/>
    <property type="match status" value="1"/>
</dbReference>
<protein>
    <submittedName>
        <fullName evidence="8">Tyrosine aminotransferase</fullName>
    </submittedName>
</protein>
<sequence length="422" mass="47072">MENNGSKLWRLNKEEKKEEVKSGKALTIRIALSLLFGNIDSNDERQVVPMGHGDPSPFNCFRTSVAAEDAVVDTLRSATFNGYAPFYGQPPAREAIAEYISKDVPYKVSRDDVYLTLGCKHGIQIALTGLSTPGCNILLPRPTFAMYDAVAAYTGLEVRKYHLIPENGWEIDINSVEALTDNNTVAIVVINPGNPSGSVYTRQHLQKVAETARKLGLLVISDEVYEHITFGNNPFVRMGEFASIVPVLTLGSFSKRWLVPGWRLGWLVTTDPTGFLQKSQFMERVKEFISISPEPPTFIQAAVPEIIEKTEEEFFSKCINVLGQDADIIFEKLKEIPCITCPNKPEGSMFIMVKLNVSMLNDIQDDADFCLKLAKQEKVIILPGSTVGMENWIRITFALEPSILEEGLERMKAFCQRNAKAL</sequence>
<evidence type="ECO:0000259" key="6">
    <source>
        <dbReference type="Pfam" id="PF00155"/>
    </source>
</evidence>
<keyword evidence="8" id="KW-0032">Aminotransferase</keyword>
<evidence type="ECO:0000313" key="7">
    <source>
        <dbReference type="Proteomes" id="UP000813463"/>
    </source>
</evidence>
<evidence type="ECO:0000256" key="3">
    <source>
        <dbReference type="ARBA" id="ARBA00022898"/>
    </source>
</evidence>
<dbReference type="FunFam" id="3.40.640.10:FF:000048">
    <property type="entry name" value="tyrosine aminotransferase"/>
    <property type="match status" value="1"/>
</dbReference>
<dbReference type="NCBIfam" id="TIGR01265">
    <property type="entry name" value="tyr_nico_aTase"/>
    <property type="match status" value="1"/>
</dbReference>
<reference evidence="8" key="2">
    <citation type="submission" date="2025-08" db="UniProtKB">
        <authorList>
            <consortium name="RefSeq"/>
        </authorList>
    </citation>
    <scope>IDENTIFICATION</scope>
    <source>
        <tissue evidence="8">Leaf</tissue>
    </source>
</reference>
<dbReference type="InterPro" id="IPR004838">
    <property type="entry name" value="NHTrfase_class1_PyrdxlP-BS"/>
</dbReference>
<dbReference type="PANTHER" id="PTHR45744">
    <property type="entry name" value="TYROSINE AMINOTRANSFERASE"/>
    <property type="match status" value="1"/>
</dbReference>
<evidence type="ECO:0000256" key="4">
    <source>
        <dbReference type="PIRNR" id="PIRNR000517"/>
    </source>
</evidence>
<dbReference type="PIRSF" id="PIRSF000517">
    <property type="entry name" value="Tyr_transaminase"/>
    <property type="match status" value="1"/>
</dbReference>
<dbReference type="CDD" id="cd00609">
    <property type="entry name" value="AAT_like"/>
    <property type="match status" value="1"/>
</dbReference>
<keyword evidence="3 4" id="KW-0663">Pyridoxal phosphate</keyword>
<name>A0A9R0JPZ8_SPIOL</name>
<gene>
    <name evidence="8" type="primary">LOC110782785</name>
</gene>
<dbReference type="PANTHER" id="PTHR45744:SF11">
    <property type="entry name" value="TYROSINE AMINOTRANSFERASE"/>
    <property type="match status" value="1"/>
</dbReference>
<feature type="modified residue" description="N6-(pyridoxal phosphate)lysine" evidence="5">
    <location>
        <position position="255"/>
    </location>
</feature>
<dbReference type="InterPro" id="IPR004839">
    <property type="entry name" value="Aminotransferase_I/II_large"/>
</dbReference>
<keyword evidence="7" id="KW-1185">Reference proteome</keyword>
<feature type="domain" description="Aminotransferase class I/classII large" evidence="6">
    <location>
        <begin position="47"/>
        <end position="410"/>
    </location>
</feature>
<comment type="similarity">
    <text evidence="2 4">Belongs to the class-I pyridoxal-phosphate-dependent aminotransferase family.</text>
</comment>
<dbReference type="OrthoDB" id="7042322at2759"/>
<dbReference type="InterPro" id="IPR005958">
    <property type="entry name" value="TyrNic_aminoTrfase"/>
</dbReference>
<organism evidence="7 8">
    <name type="scientific">Spinacia oleracea</name>
    <name type="common">Spinach</name>
    <dbReference type="NCBI Taxonomy" id="3562"/>
    <lineage>
        <taxon>Eukaryota</taxon>
        <taxon>Viridiplantae</taxon>
        <taxon>Streptophyta</taxon>
        <taxon>Embryophyta</taxon>
        <taxon>Tracheophyta</taxon>
        <taxon>Spermatophyta</taxon>
        <taxon>Magnoliopsida</taxon>
        <taxon>eudicotyledons</taxon>
        <taxon>Gunneridae</taxon>
        <taxon>Pentapetalae</taxon>
        <taxon>Caryophyllales</taxon>
        <taxon>Chenopodiaceae</taxon>
        <taxon>Chenopodioideae</taxon>
        <taxon>Anserineae</taxon>
        <taxon>Spinacia</taxon>
    </lineage>
</organism>
<comment type="cofactor">
    <cofactor evidence="1 4 5">
        <name>pyridoxal 5'-phosphate</name>
        <dbReference type="ChEBI" id="CHEBI:597326"/>
    </cofactor>
</comment>
<accession>A0A9R0JPZ8</accession>
<evidence type="ECO:0000313" key="8">
    <source>
        <dbReference type="RefSeq" id="XP_021842724.1"/>
    </source>
</evidence>
<dbReference type="GO" id="GO:0030170">
    <property type="term" value="F:pyridoxal phosphate binding"/>
    <property type="evidence" value="ECO:0007669"/>
    <property type="project" value="InterPro"/>
</dbReference>
<dbReference type="FunFam" id="3.90.1150.10:FF:000040">
    <property type="entry name" value="Tyrosine aminotransferase"/>
    <property type="match status" value="1"/>
</dbReference>
<dbReference type="Pfam" id="PF00155">
    <property type="entry name" value="Aminotran_1_2"/>
    <property type="match status" value="1"/>
</dbReference>
<dbReference type="Gene3D" id="3.40.640.10">
    <property type="entry name" value="Type I PLP-dependent aspartate aminotransferase-like (Major domain)"/>
    <property type="match status" value="1"/>
</dbReference>